<dbReference type="Gene3D" id="3.30.420.10">
    <property type="entry name" value="Ribonuclease H-like superfamily/Ribonuclease H"/>
    <property type="match status" value="1"/>
</dbReference>
<sequence>MGKLHPLPIPEGRWSVISVDFIVELPEAHGYDAVMVVVDFVGKRAHFIPTHTTCMALGTVNLYCKHVWKLHGLPDAFVSDSGPHFIAEFTWELYRLLGIKLSTSMAYHPQSNGQTEHVNQELEQYLWVFCNEWQDNWDDLLPEAEF</sequence>
<accession>A0A9P3UJH7</accession>
<dbReference type="Proteomes" id="UP001063166">
    <property type="component" value="Unassembled WGS sequence"/>
</dbReference>
<dbReference type="PROSITE" id="PS50994">
    <property type="entry name" value="INTEGRASE"/>
    <property type="match status" value="1"/>
</dbReference>
<dbReference type="InterPro" id="IPR001584">
    <property type="entry name" value="Integrase_cat-core"/>
</dbReference>
<dbReference type="EMBL" id="BRPK01000001">
    <property type="protein sequence ID" value="GLB33355.1"/>
    <property type="molecule type" value="Genomic_DNA"/>
</dbReference>
<dbReference type="InterPro" id="IPR036397">
    <property type="entry name" value="RNaseH_sf"/>
</dbReference>
<feature type="domain" description="Integrase catalytic" evidence="2">
    <location>
        <begin position="4"/>
        <end position="126"/>
    </location>
</feature>
<evidence type="ECO:0000256" key="1">
    <source>
        <dbReference type="ARBA" id="ARBA00022884"/>
    </source>
</evidence>
<comment type="caution">
    <text evidence="3">The sequence shown here is derived from an EMBL/GenBank/DDBJ whole genome shotgun (WGS) entry which is preliminary data.</text>
</comment>
<keyword evidence="4" id="KW-1185">Reference proteome</keyword>
<dbReference type="InterPro" id="IPR012337">
    <property type="entry name" value="RNaseH-like_sf"/>
</dbReference>
<dbReference type="SUPFAM" id="SSF53098">
    <property type="entry name" value="Ribonuclease H-like"/>
    <property type="match status" value="1"/>
</dbReference>
<gene>
    <name evidence="3" type="ORF">LshimejAT787_0102390</name>
</gene>
<evidence type="ECO:0000259" key="2">
    <source>
        <dbReference type="PROSITE" id="PS50994"/>
    </source>
</evidence>
<reference evidence="3" key="1">
    <citation type="submission" date="2022-07" db="EMBL/GenBank/DDBJ databases">
        <title>The genome of Lyophyllum shimeji provides insight into the initial evolution of ectomycorrhizal fungal genome.</title>
        <authorList>
            <person name="Kobayashi Y."/>
            <person name="Shibata T."/>
            <person name="Hirakawa H."/>
            <person name="Shigenobu S."/>
            <person name="Nishiyama T."/>
            <person name="Yamada A."/>
            <person name="Hasebe M."/>
            <person name="Kawaguchi M."/>
        </authorList>
    </citation>
    <scope>NUCLEOTIDE SEQUENCE</scope>
    <source>
        <strain evidence="3">AT787</strain>
    </source>
</reference>
<dbReference type="GO" id="GO:0015074">
    <property type="term" value="P:DNA integration"/>
    <property type="evidence" value="ECO:0007669"/>
    <property type="project" value="InterPro"/>
</dbReference>
<dbReference type="PANTHER" id="PTHR37984">
    <property type="entry name" value="PROTEIN CBG26694"/>
    <property type="match status" value="1"/>
</dbReference>
<protein>
    <submittedName>
        <fullName evidence="3">Retrotransposable element tf2 155 kDa protein type 1-like</fullName>
    </submittedName>
</protein>
<dbReference type="GO" id="GO:0005634">
    <property type="term" value="C:nucleus"/>
    <property type="evidence" value="ECO:0007669"/>
    <property type="project" value="UniProtKB-ARBA"/>
</dbReference>
<keyword evidence="1" id="KW-0694">RNA-binding</keyword>
<dbReference type="AlphaFoldDB" id="A0A9P3UJH7"/>
<evidence type="ECO:0000313" key="3">
    <source>
        <dbReference type="EMBL" id="GLB33355.1"/>
    </source>
</evidence>
<dbReference type="GO" id="GO:0003723">
    <property type="term" value="F:RNA binding"/>
    <property type="evidence" value="ECO:0007669"/>
    <property type="project" value="UniProtKB-KW"/>
</dbReference>
<organism evidence="3 4">
    <name type="scientific">Lyophyllum shimeji</name>
    <name type="common">Hon-shimeji</name>
    <name type="synonym">Tricholoma shimeji</name>
    <dbReference type="NCBI Taxonomy" id="47721"/>
    <lineage>
        <taxon>Eukaryota</taxon>
        <taxon>Fungi</taxon>
        <taxon>Dikarya</taxon>
        <taxon>Basidiomycota</taxon>
        <taxon>Agaricomycotina</taxon>
        <taxon>Agaricomycetes</taxon>
        <taxon>Agaricomycetidae</taxon>
        <taxon>Agaricales</taxon>
        <taxon>Tricholomatineae</taxon>
        <taxon>Lyophyllaceae</taxon>
        <taxon>Lyophyllum</taxon>
    </lineage>
</organism>
<name>A0A9P3UJH7_LYOSH</name>
<dbReference type="OrthoDB" id="3341476at2759"/>
<evidence type="ECO:0000313" key="4">
    <source>
        <dbReference type="Proteomes" id="UP001063166"/>
    </source>
</evidence>
<dbReference type="InterPro" id="IPR050951">
    <property type="entry name" value="Retrovirus_Pol_polyprotein"/>
</dbReference>
<dbReference type="PANTHER" id="PTHR37984:SF15">
    <property type="entry name" value="INTEGRASE CATALYTIC DOMAIN-CONTAINING PROTEIN"/>
    <property type="match status" value="1"/>
</dbReference>
<proteinExistence type="predicted"/>